<dbReference type="Proteomes" id="UP000217507">
    <property type="component" value="Plasmid Plasmid4 dna"/>
</dbReference>
<dbReference type="EMBL" id="AP018220">
    <property type="protein sequence ID" value="BAY73491.1"/>
    <property type="molecule type" value="Genomic_DNA"/>
</dbReference>
<evidence type="ECO:0000313" key="2">
    <source>
        <dbReference type="Proteomes" id="UP000217507"/>
    </source>
</evidence>
<organism evidence="1 2">
    <name type="scientific">Trichormus variabilis NIES-23</name>
    <dbReference type="NCBI Taxonomy" id="1973479"/>
    <lineage>
        <taxon>Bacteria</taxon>
        <taxon>Bacillati</taxon>
        <taxon>Cyanobacteriota</taxon>
        <taxon>Cyanophyceae</taxon>
        <taxon>Nostocales</taxon>
        <taxon>Nostocaceae</taxon>
        <taxon>Trichormus</taxon>
    </lineage>
</organism>
<dbReference type="AlphaFoldDB" id="A0A1Z4KWS3"/>
<gene>
    <name evidence="1" type="ORF">NIES23_63430</name>
</gene>
<reference evidence="1 2" key="1">
    <citation type="submission" date="2017-06" db="EMBL/GenBank/DDBJ databases">
        <title>Genome sequencing of cyanobaciteial culture collection at National Institute for Environmental Studies (NIES).</title>
        <authorList>
            <person name="Hirose Y."/>
            <person name="Shimura Y."/>
            <person name="Fujisawa T."/>
            <person name="Nakamura Y."/>
            <person name="Kawachi M."/>
        </authorList>
    </citation>
    <scope>NUCLEOTIDE SEQUENCE [LARGE SCALE GENOMIC DNA]</scope>
    <source>
        <strain evidence="1 2">NIES-23</strain>
        <plasmid evidence="2">Plasmid Plasmid4 dna</plasmid>
    </source>
</reference>
<geneLocation type="plasmid" evidence="1">
    <name>plasmid4</name>
</geneLocation>
<name>A0A1Z4KWS3_ANAVA</name>
<accession>A0A1Z4KWS3</accession>
<evidence type="ECO:0000313" key="1">
    <source>
        <dbReference type="EMBL" id="BAY73491.1"/>
    </source>
</evidence>
<proteinExistence type="predicted"/>
<protein>
    <submittedName>
        <fullName evidence="1">Uncharacterized protein</fullName>
    </submittedName>
</protein>
<keyword evidence="1" id="KW-0614">Plasmid</keyword>
<sequence length="88" mass="10234">MNKLNRVYDSTLLSSSKVYQIDRNLYQYLYKTGTIQAPQYIFRPLARQRKKADLQLNHKALTNRCYEVEGATTKSSVISQESLQLALF</sequence>